<feature type="transmembrane region" description="Helical" evidence="5">
    <location>
        <begin position="220"/>
        <end position="240"/>
    </location>
</feature>
<dbReference type="Pfam" id="PF01564">
    <property type="entry name" value="Spermine_synth"/>
    <property type="match status" value="1"/>
</dbReference>
<dbReference type="GO" id="GO:0006596">
    <property type="term" value="P:polyamine biosynthetic process"/>
    <property type="evidence" value="ECO:0007669"/>
    <property type="project" value="UniProtKB-UniRule"/>
</dbReference>
<dbReference type="AlphaFoldDB" id="A0A3Q9FNF1"/>
<dbReference type="EMBL" id="CP034562">
    <property type="protein sequence ID" value="AZQ61150.1"/>
    <property type="molecule type" value="Genomic_DNA"/>
</dbReference>
<evidence type="ECO:0000256" key="5">
    <source>
        <dbReference type="SAM" id="Phobius"/>
    </source>
</evidence>
<evidence type="ECO:0000256" key="2">
    <source>
        <dbReference type="ARBA" id="ARBA00022679"/>
    </source>
</evidence>
<dbReference type="Proteomes" id="UP000267268">
    <property type="component" value="Chromosome 1"/>
</dbReference>
<dbReference type="OrthoDB" id="9793120at2"/>
<dbReference type="Gene3D" id="3.40.50.150">
    <property type="entry name" value="Vaccinia Virus protein VP39"/>
    <property type="match status" value="1"/>
</dbReference>
<feature type="transmembrane region" description="Helical" evidence="5">
    <location>
        <begin position="176"/>
        <end position="199"/>
    </location>
</feature>
<keyword evidence="8" id="KW-1185">Reference proteome</keyword>
<accession>A0A3Q9FNF1</accession>
<dbReference type="InterPro" id="IPR030374">
    <property type="entry name" value="PABS"/>
</dbReference>
<feature type="domain" description="PABS" evidence="6">
    <location>
        <begin position="439"/>
        <end position="686"/>
    </location>
</feature>
<reference evidence="7 8" key="1">
    <citation type="submission" date="2018-12" db="EMBL/GenBank/DDBJ databases">
        <title>Flammeovirga pectinis sp. nov., isolated from the gut of the Korean scallop, Patinopecten yessoensis.</title>
        <authorList>
            <person name="Bae J.-W."/>
            <person name="Jeong Y.-S."/>
            <person name="Kang W."/>
        </authorList>
    </citation>
    <scope>NUCLEOTIDE SEQUENCE [LARGE SCALE GENOMIC DNA]</scope>
    <source>
        <strain evidence="7 8">L12M1</strain>
    </source>
</reference>
<sequence length="815" mass="91322">MTKNKQLLVFTLLLFISGITALIFQTLWVKQLGIVIGVDIYSTSIVISGFFTGLGAGNYYLGKYIQRSDNPLRVYCNLEILTAISSAIISLLLFYTESTYVQIEAIIGKFAYLLPWVLIAIPAFFMSGTFLALIKYYNPSKETSGKSIGYLYGANTAGAILGALSTPFIIIPFFGVVGAGLFTASINLCLGGYVYFFMINKEEKVERQKHEQPTSIGFHIGYILYGFIGFVGISQEILWGQIIVQFQNTRTYAFATMLAIYLLGLAVGNFVMGKYIHRIKNLWKSFGLLTFGSIFCTLLSIAVLGNWTLEYQVEFGNTLFGIFSSKGAMMMGRFLFISSFFILVPTTLMGAIFPVITQLVSNGNQLSEVSGKLLAWNTFGGVLGSAITGFILFPTLGVIYTLFLLLILSIGVAFVAFYQTKSTKKYAPSFALGLLFIAFIPNTKFIDLLLEKETGEIIYFKEGIGNTVAVIEQGQGDRIFRRLYIQGVSNTGDVFPSLRYMRLQSFIPLITFNGTPKSALVVGLGTGITAGSLLKFPELEERAVVELLPEVVEATNKFVGNYQLAQSKNINIYVDDGRHKLMKEVRTYDLITLEPPPPTAVGVNNLYSKDFYELCKSRLTENGMMAQWWPITTQTVGASESLVKAILEVFPYANLWTTEMHEMLIIGSMQPLTLDLELIRKRLAYPDVKKALNEVGIHNEAQFLSTYVMDRGGLNVFSRNAEPVTDNHPILEYDGWVKKSVLTEILPQLLDAQEDIPNLPSDLKKEIDYERENLHRFYYAGMASYVGRRDVWSMLLTDLYKFDDKNAYYNWYDPK</sequence>
<name>A0A3Q9FNF1_9BACT</name>
<feature type="transmembrane region" description="Helical" evidence="5">
    <location>
        <begin position="252"/>
        <end position="273"/>
    </location>
</feature>
<dbReference type="PANTHER" id="PTHR43317:SF1">
    <property type="entry name" value="THERMOSPERMINE SYNTHASE ACAULIS5"/>
    <property type="match status" value="1"/>
</dbReference>
<dbReference type="NCBIfam" id="NF037959">
    <property type="entry name" value="MFS_SpdSyn"/>
    <property type="match status" value="2"/>
</dbReference>
<evidence type="ECO:0000256" key="4">
    <source>
        <dbReference type="PROSITE-ProRule" id="PRU00354"/>
    </source>
</evidence>
<keyword evidence="5" id="KW-0472">Membrane</keyword>
<keyword evidence="2 4" id="KW-0808">Transferase</keyword>
<feature type="transmembrane region" description="Helical" evidence="5">
    <location>
        <begin position="399"/>
        <end position="418"/>
    </location>
</feature>
<dbReference type="PROSITE" id="PS51006">
    <property type="entry name" value="PABS_2"/>
    <property type="match status" value="1"/>
</dbReference>
<comment type="similarity">
    <text evidence="1">Belongs to the spermidine/spermine synthase family.</text>
</comment>
<dbReference type="PANTHER" id="PTHR43317">
    <property type="entry name" value="THERMOSPERMINE SYNTHASE ACAULIS5"/>
    <property type="match status" value="1"/>
</dbReference>
<keyword evidence="5" id="KW-1133">Transmembrane helix</keyword>
<feature type="transmembrane region" description="Helical" evidence="5">
    <location>
        <begin position="430"/>
        <end position="450"/>
    </location>
</feature>
<dbReference type="InterPro" id="IPR036259">
    <property type="entry name" value="MFS_trans_sf"/>
</dbReference>
<protein>
    <submittedName>
        <fullName evidence="7">Spermidine synthase</fullName>
    </submittedName>
</protein>
<dbReference type="KEGG" id="fll:EI427_02620"/>
<dbReference type="Gene3D" id="1.20.1250.20">
    <property type="entry name" value="MFS general substrate transporter like domains"/>
    <property type="match status" value="1"/>
</dbReference>
<gene>
    <name evidence="7" type="ORF">EI427_02620</name>
</gene>
<proteinExistence type="inferred from homology"/>
<feature type="transmembrane region" description="Helical" evidence="5">
    <location>
        <begin position="285"/>
        <end position="309"/>
    </location>
</feature>
<feature type="transmembrane region" description="Helical" evidence="5">
    <location>
        <begin position="7"/>
        <end position="28"/>
    </location>
</feature>
<keyword evidence="5" id="KW-0812">Transmembrane</keyword>
<feature type="transmembrane region" description="Helical" evidence="5">
    <location>
        <begin position="334"/>
        <end position="361"/>
    </location>
</feature>
<feature type="transmembrane region" description="Helical" evidence="5">
    <location>
        <begin position="116"/>
        <end position="137"/>
    </location>
</feature>
<evidence type="ECO:0000313" key="8">
    <source>
        <dbReference type="Proteomes" id="UP000267268"/>
    </source>
</evidence>
<dbReference type="RefSeq" id="WP_126611308.1">
    <property type="nucleotide sequence ID" value="NZ_CP034562.1"/>
</dbReference>
<evidence type="ECO:0000256" key="1">
    <source>
        <dbReference type="ARBA" id="ARBA00007867"/>
    </source>
</evidence>
<evidence type="ECO:0000256" key="3">
    <source>
        <dbReference type="ARBA" id="ARBA00023115"/>
    </source>
</evidence>
<feature type="transmembrane region" description="Helical" evidence="5">
    <location>
        <begin position="74"/>
        <end position="96"/>
    </location>
</feature>
<evidence type="ECO:0000313" key="7">
    <source>
        <dbReference type="EMBL" id="AZQ61150.1"/>
    </source>
</evidence>
<comment type="caution">
    <text evidence="4">Lacks conserved residue(s) required for the propagation of feature annotation.</text>
</comment>
<dbReference type="GO" id="GO:0016740">
    <property type="term" value="F:transferase activity"/>
    <property type="evidence" value="ECO:0007669"/>
    <property type="project" value="UniProtKB-UniRule"/>
</dbReference>
<feature type="transmembrane region" description="Helical" evidence="5">
    <location>
        <begin position="149"/>
        <end position="170"/>
    </location>
</feature>
<keyword evidence="3 4" id="KW-0620">Polyamine biosynthesis</keyword>
<dbReference type="SUPFAM" id="SSF103473">
    <property type="entry name" value="MFS general substrate transporter"/>
    <property type="match status" value="1"/>
</dbReference>
<feature type="transmembrane region" description="Helical" evidence="5">
    <location>
        <begin position="40"/>
        <end position="62"/>
    </location>
</feature>
<evidence type="ECO:0000259" key="6">
    <source>
        <dbReference type="PROSITE" id="PS51006"/>
    </source>
</evidence>
<organism evidence="7 8">
    <name type="scientific">Flammeovirga pectinis</name>
    <dbReference type="NCBI Taxonomy" id="2494373"/>
    <lineage>
        <taxon>Bacteria</taxon>
        <taxon>Pseudomonadati</taxon>
        <taxon>Bacteroidota</taxon>
        <taxon>Cytophagia</taxon>
        <taxon>Cytophagales</taxon>
        <taxon>Flammeovirgaceae</taxon>
        <taxon>Flammeovirga</taxon>
    </lineage>
</organism>
<dbReference type="InterPro" id="IPR029063">
    <property type="entry name" value="SAM-dependent_MTases_sf"/>
</dbReference>
<feature type="transmembrane region" description="Helical" evidence="5">
    <location>
        <begin position="373"/>
        <end position="393"/>
    </location>
</feature>
<dbReference type="SUPFAM" id="SSF53335">
    <property type="entry name" value="S-adenosyl-L-methionine-dependent methyltransferases"/>
    <property type="match status" value="1"/>
</dbReference>